<accession>A0A2G5VQS8</accession>
<feature type="region of interest" description="Disordered" evidence="2">
    <location>
        <begin position="155"/>
        <end position="186"/>
    </location>
</feature>
<feature type="region of interest" description="Disordered" evidence="2">
    <location>
        <begin position="266"/>
        <end position="285"/>
    </location>
</feature>
<evidence type="ECO:0000313" key="3">
    <source>
        <dbReference type="EMBL" id="PIC54041.1"/>
    </source>
</evidence>
<keyword evidence="1" id="KW-0175">Coiled coil</keyword>
<dbReference type="AlphaFoldDB" id="A0A2G5VQS8"/>
<dbReference type="Proteomes" id="UP000230233">
    <property type="component" value="Chromosome I"/>
</dbReference>
<evidence type="ECO:0000313" key="4">
    <source>
        <dbReference type="Proteomes" id="UP000230233"/>
    </source>
</evidence>
<feature type="compositionally biased region" description="Acidic residues" evidence="2">
    <location>
        <begin position="24"/>
        <end position="43"/>
    </location>
</feature>
<evidence type="ECO:0000256" key="1">
    <source>
        <dbReference type="SAM" id="Coils"/>
    </source>
</evidence>
<organism evidence="3 4">
    <name type="scientific">Caenorhabditis nigoni</name>
    <dbReference type="NCBI Taxonomy" id="1611254"/>
    <lineage>
        <taxon>Eukaryota</taxon>
        <taxon>Metazoa</taxon>
        <taxon>Ecdysozoa</taxon>
        <taxon>Nematoda</taxon>
        <taxon>Chromadorea</taxon>
        <taxon>Rhabditida</taxon>
        <taxon>Rhabditina</taxon>
        <taxon>Rhabditomorpha</taxon>
        <taxon>Rhabditoidea</taxon>
        <taxon>Rhabditidae</taxon>
        <taxon>Peloderinae</taxon>
        <taxon>Caenorhabditis</taxon>
    </lineage>
</organism>
<feature type="compositionally biased region" description="Pro residues" evidence="2">
    <location>
        <begin position="162"/>
        <end position="186"/>
    </location>
</feature>
<gene>
    <name evidence="3" type="primary">Cnig_chr_I.g3463</name>
    <name evidence="3" type="ORF">B9Z55_003463</name>
</gene>
<reference evidence="4" key="1">
    <citation type="submission" date="2017-10" db="EMBL/GenBank/DDBJ databases">
        <title>Rapid genome shrinkage in a self-fertile nematode reveals novel sperm competition proteins.</title>
        <authorList>
            <person name="Yin D."/>
            <person name="Schwarz E.M."/>
            <person name="Thomas C.G."/>
            <person name="Felde R.L."/>
            <person name="Korf I.F."/>
            <person name="Cutter A.D."/>
            <person name="Schartner C.M."/>
            <person name="Ralston E.J."/>
            <person name="Meyer B.J."/>
            <person name="Haag E.S."/>
        </authorList>
    </citation>
    <scope>NUCLEOTIDE SEQUENCE [LARGE SCALE GENOMIC DNA]</scope>
    <source>
        <strain evidence="4">JU1422</strain>
    </source>
</reference>
<comment type="caution">
    <text evidence="3">The sequence shown here is derived from an EMBL/GenBank/DDBJ whole genome shotgun (WGS) entry which is preliminary data.</text>
</comment>
<evidence type="ECO:0008006" key="5">
    <source>
        <dbReference type="Google" id="ProtNLM"/>
    </source>
</evidence>
<protein>
    <recommendedName>
        <fullName evidence="5">CCHC-type domain-containing protein</fullName>
    </recommendedName>
</protein>
<proteinExistence type="predicted"/>
<name>A0A2G5VQS8_9PELO</name>
<dbReference type="EMBL" id="PDUG01000001">
    <property type="protein sequence ID" value="PIC54041.1"/>
    <property type="molecule type" value="Genomic_DNA"/>
</dbReference>
<feature type="coiled-coil region" evidence="1">
    <location>
        <begin position="71"/>
        <end position="98"/>
    </location>
</feature>
<sequence length="397" mass="44813">MSNSTPKSEIYTFSPIREPKNEEIDNDEQSPEYVTIDDEEGEETQSRDHVAQRKSSKSMGNSATAPTLADYHALEKKVQEITGKLETQTEAFEKLTKETQRSRAIVEAIARNFDKSIKDSAGTISECKKIIKEHNDSEARKESEMMKSLMEMCKNRGASEPSAPPPIAQPSPIAELPPPPPPPPLPPVLRQPVPYCVFCETPGHKSRMCRSFATSARRQAQIQVLELCPKCLKPEEHPESDGKCENEGRMCAFCANSEHHPILCEKYKSPTQPHSRGRSRAPQSRHRDDERCIFCGLKNHNSADCERYPTSEVRQKRIQLEKRCPKCLKTAKDPKNHQNCPESGISCDFCSTDELKIYHHEVLCKKNEFVMSKRHRLAAAAQRHHPYSTTASSSSSK</sequence>
<keyword evidence="4" id="KW-1185">Reference proteome</keyword>
<feature type="region of interest" description="Disordered" evidence="2">
    <location>
        <begin position="1"/>
        <end position="66"/>
    </location>
</feature>
<evidence type="ECO:0000256" key="2">
    <source>
        <dbReference type="SAM" id="MobiDB-lite"/>
    </source>
</evidence>